<dbReference type="NCBIfam" id="TIGR02893">
    <property type="entry name" value="spore_yabQ"/>
    <property type="match status" value="1"/>
</dbReference>
<organism evidence="2 3">
    <name type="scientific">Priestia iocasae</name>
    <dbReference type="NCBI Taxonomy" id="2291674"/>
    <lineage>
        <taxon>Bacteria</taxon>
        <taxon>Bacillati</taxon>
        <taxon>Bacillota</taxon>
        <taxon>Bacilli</taxon>
        <taxon>Bacillales</taxon>
        <taxon>Bacillaceae</taxon>
        <taxon>Priestia</taxon>
    </lineage>
</organism>
<dbReference type="EMBL" id="JAFBFC010000010">
    <property type="protein sequence ID" value="MBM7704904.1"/>
    <property type="molecule type" value="Genomic_DNA"/>
</dbReference>
<feature type="transmembrane region" description="Helical" evidence="1">
    <location>
        <begin position="90"/>
        <end position="109"/>
    </location>
</feature>
<keyword evidence="3" id="KW-1185">Reference proteome</keyword>
<dbReference type="Pfam" id="PF09578">
    <property type="entry name" value="Spore_YabQ"/>
    <property type="match status" value="1"/>
</dbReference>
<evidence type="ECO:0000256" key="1">
    <source>
        <dbReference type="SAM" id="Phobius"/>
    </source>
</evidence>
<keyword evidence="1" id="KW-1133">Transmembrane helix</keyword>
<dbReference type="RefSeq" id="WP_205188900.1">
    <property type="nucleotide sequence ID" value="NZ_JAFBFC010000010.1"/>
</dbReference>
<evidence type="ECO:0000313" key="2">
    <source>
        <dbReference type="EMBL" id="MBM7704904.1"/>
    </source>
</evidence>
<keyword evidence="1" id="KW-0472">Membrane</keyword>
<comment type="caution">
    <text evidence="2">The sequence shown here is derived from an EMBL/GenBank/DDBJ whole genome shotgun (WGS) entry which is preliminary data.</text>
</comment>
<protein>
    <submittedName>
        <fullName evidence="2">Spore cortex biosynthesis protein YabQ</fullName>
    </submittedName>
</protein>
<dbReference type="InterPro" id="IPR019074">
    <property type="entry name" value="YabQ"/>
</dbReference>
<evidence type="ECO:0000313" key="3">
    <source>
        <dbReference type="Proteomes" id="UP000809829"/>
    </source>
</evidence>
<proteinExistence type="predicted"/>
<name>A0ABS2QZJ9_9BACI</name>
<sequence length="207" mass="24889">MSLNIQFYTMIAMISMGSYLGAALDTYRYFFNRSKIAHWLTFINDFLFWILQSLCIFYVLFQVNEGELRFYAFLALLCGFAAYQSLFKQLYLKVLQLLVSIFVRLYRFILSLFNVFLVKPIRWLLHVIILCVIALYKLLISTLKVMMKVVFTPFKWVSLLIWRMMPGRVKKFFRHIWKYIEGFQKKIKNTKQRVVAWIKSFKNKGDE</sequence>
<reference evidence="2 3" key="1">
    <citation type="submission" date="2021-01" db="EMBL/GenBank/DDBJ databases">
        <title>Genomic Encyclopedia of Type Strains, Phase IV (KMG-IV): sequencing the most valuable type-strain genomes for metagenomic binning, comparative biology and taxonomic classification.</title>
        <authorList>
            <person name="Goeker M."/>
        </authorList>
    </citation>
    <scope>NUCLEOTIDE SEQUENCE [LARGE SCALE GENOMIC DNA]</scope>
    <source>
        <strain evidence="2 3">DSM 104297</strain>
    </source>
</reference>
<feature type="transmembrane region" description="Helical" evidence="1">
    <location>
        <begin position="68"/>
        <end position="84"/>
    </location>
</feature>
<dbReference type="Proteomes" id="UP000809829">
    <property type="component" value="Unassembled WGS sequence"/>
</dbReference>
<gene>
    <name evidence="2" type="ORF">JOC83_003785</name>
</gene>
<feature type="transmembrane region" description="Helical" evidence="1">
    <location>
        <begin position="7"/>
        <end position="24"/>
    </location>
</feature>
<feature type="transmembrane region" description="Helical" evidence="1">
    <location>
        <begin position="36"/>
        <end position="61"/>
    </location>
</feature>
<keyword evidence="1" id="KW-0812">Transmembrane</keyword>
<accession>A0ABS2QZJ9</accession>
<feature type="transmembrane region" description="Helical" evidence="1">
    <location>
        <begin position="121"/>
        <end position="139"/>
    </location>
</feature>